<comment type="caution">
    <text evidence="1">The sequence shown here is derived from an EMBL/GenBank/DDBJ whole genome shotgun (WGS) entry which is preliminary data.</text>
</comment>
<proteinExistence type="predicted"/>
<reference evidence="1 2" key="1">
    <citation type="submission" date="2013-08" db="EMBL/GenBank/DDBJ databases">
        <authorList>
            <person name="Weinstock G."/>
            <person name="Sodergren E."/>
            <person name="Wylie T."/>
            <person name="Fulton L."/>
            <person name="Fulton R."/>
            <person name="Fronick C."/>
            <person name="O'Laughlin M."/>
            <person name="Godfrey J."/>
            <person name="Miner T."/>
            <person name="Herter B."/>
            <person name="Appelbaum E."/>
            <person name="Cordes M."/>
            <person name="Lek S."/>
            <person name="Wollam A."/>
            <person name="Pepin K.H."/>
            <person name="Palsikar V.B."/>
            <person name="Mitreva M."/>
            <person name="Wilson R.K."/>
        </authorList>
    </citation>
    <scope>NUCLEOTIDE SEQUENCE [LARGE SCALE GENOMIC DNA]</scope>
    <source>
        <strain evidence="1 2">ATCC 12856</strain>
    </source>
</reference>
<dbReference type="AlphaFoldDB" id="U1Y5H6"/>
<keyword evidence="2" id="KW-1185">Reference proteome</keyword>
<dbReference type="STRING" id="649747.HMPREF0083_04502"/>
<accession>U1Y5H6</accession>
<dbReference type="HOGENOM" id="CLU_3164016_0_0_9"/>
<organism evidence="1 2">
    <name type="scientific">Aneurinibacillus aneurinilyticus ATCC 12856</name>
    <dbReference type="NCBI Taxonomy" id="649747"/>
    <lineage>
        <taxon>Bacteria</taxon>
        <taxon>Bacillati</taxon>
        <taxon>Bacillota</taxon>
        <taxon>Bacilli</taxon>
        <taxon>Bacillales</taxon>
        <taxon>Paenibacillaceae</taxon>
        <taxon>Aneurinibacillus group</taxon>
        <taxon>Aneurinibacillus</taxon>
    </lineage>
</organism>
<evidence type="ECO:0000313" key="2">
    <source>
        <dbReference type="Proteomes" id="UP000016511"/>
    </source>
</evidence>
<name>U1Y5H6_ANEAE</name>
<dbReference type="Proteomes" id="UP000016511">
    <property type="component" value="Unassembled WGS sequence"/>
</dbReference>
<evidence type="ECO:0000313" key="1">
    <source>
        <dbReference type="EMBL" id="ERI07417.1"/>
    </source>
</evidence>
<sequence>MERGRKKGGCTLRSGRRKAHVSFSDRLPQTCVDLSNQIYITTPVDYP</sequence>
<gene>
    <name evidence="1" type="ORF">HMPREF0083_04502</name>
</gene>
<protein>
    <submittedName>
        <fullName evidence="1">Uncharacterized protein</fullName>
    </submittedName>
</protein>
<dbReference type="EMBL" id="AWSJ01000277">
    <property type="protein sequence ID" value="ERI07417.1"/>
    <property type="molecule type" value="Genomic_DNA"/>
</dbReference>